<dbReference type="AlphaFoldDB" id="A0AAV3ZRC8"/>
<evidence type="ECO:0000313" key="7">
    <source>
        <dbReference type="Proteomes" id="UP000735302"/>
    </source>
</evidence>
<dbReference type="PANTHER" id="PTHR19282">
    <property type="entry name" value="TETRASPANIN"/>
    <property type="match status" value="1"/>
</dbReference>
<evidence type="ECO:0000256" key="2">
    <source>
        <dbReference type="ARBA" id="ARBA00022692"/>
    </source>
</evidence>
<keyword evidence="7" id="KW-1185">Reference proteome</keyword>
<comment type="caution">
    <text evidence="6">The sequence shown here is derived from an EMBL/GenBank/DDBJ whole genome shotgun (WGS) entry which is preliminary data.</text>
</comment>
<dbReference type="GO" id="GO:0005886">
    <property type="term" value="C:plasma membrane"/>
    <property type="evidence" value="ECO:0007669"/>
    <property type="project" value="TreeGrafter"/>
</dbReference>
<proteinExistence type="predicted"/>
<feature type="transmembrane region" description="Helical" evidence="5">
    <location>
        <begin position="239"/>
        <end position="264"/>
    </location>
</feature>
<feature type="transmembrane region" description="Helical" evidence="5">
    <location>
        <begin position="164"/>
        <end position="186"/>
    </location>
</feature>
<gene>
    <name evidence="6" type="ORF">PoB_002371700</name>
</gene>
<comment type="subcellular location">
    <subcellularLocation>
        <location evidence="1">Membrane</location>
        <topology evidence="1">Multi-pass membrane protein</topology>
    </subcellularLocation>
</comment>
<keyword evidence="4 5" id="KW-0472">Membrane</keyword>
<dbReference type="Pfam" id="PF00335">
    <property type="entry name" value="Tetraspanin"/>
    <property type="match status" value="1"/>
</dbReference>
<dbReference type="PRINTS" id="PR00259">
    <property type="entry name" value="TMFOUR"/>
</dbReference>
<evidence type="ECO:0000256" key="1">
    <source>
        <dbReference type="ARBA" id="ARBA00004141"/>
    </source>
</evidence>
<dbReference type="EMBL" id="BLXT01002742">
    <property type="protein sequence ID" value="GFN97211.1"/>
    <property type="molecule type" value="Genomic_DNA"/>
</dbReference>
<evidence type="ECO:0000256" key="5">
    <source>
        <dbReference type="SAM" id="Phobius"/>
    </source>
</evidence>
<reference evidence="6 7" key="1">
    <citation type="journal article" date="2021" name="Elife">
        <title>Chloroplast acquisition without the gene transfer in kleptoplastic sea slugs, Plakobranchus ocellatus.</title>
        <authorList>
            <person name="Maeda T."/>
            <person name="Takahashi S."/>
            <person name="Yoshida T."/>
            <person name="Shimamura S."/>
            <person name="Takaki Y."/>
            <person name="Nagai Y."/>
            <person name="Toyoda A."/>
            <person name="Suzuki Y."/>
            <person name="Arimoto A."/>
            <person name="Ishii H."/>
            <person name="Satoh N."/>
            <person name="Nishiyama T."/>
            <person name="Hasebe M."/>
            <person name="Maruyama T."/>
            <person name="Minagawa J."/>
            <person name="Obokata J."/>
            <person name="Shigenobu S."/>
        </authorList>
    </citation>
    <scope>NUCLEOTIDE SEQUENCE [LARGE SCALE GENOMIC DNA]</scope>
</reference>
<feature type="transmembrane region" description="Helical" evidence="5">
    <location>
        <begin position="206"/>
        <end position="232"/>
    </location>
</feature>
<evidence type="ECO:0000256" key="4">
    <source>
        <dbReference type="ARBA" id="ARBA00023136"/>
    </source>
</evidence>
<name>A0AAV3ZRC8_9GAST</name>
<accession>A0AAV3ZRC8</accession>
<dbReference type="InterPro" id="IPR018499">
    <property type="entry name" value="Tetraspanin/Peripherin"/>
</dbReference>
<evidence type="ECO:0000313" key="6">
    <source>
        <dbReference type="EMBL" id="GFN97211.1"/>
    </source>
</evidence>
<dbReference type="Proteomes" id="UP000735302">
    <property type="component" value="Unassembled WGS sequence"/>
</dbReference>
<keyword evidence="3 5" id="KW-1133">Transmembrane helix</keyword>
<dbReference type="PANTHER" id="PTHR19282:SF534">
    <property type="entry name" value="TETRASPANIN FAMILY-RELATED"/>
    <property type="match status" value="1"/>
</dbReference>
<organism evidence="6 7">
    <name type="scientific">Plakobranchus ocellatus</name>
    <dbReference type="NCBI Taxonomy" id="259542"/>
    <lineage>
        <taxon>Eukaryota</taxon>
        <taxon>Metazoa</taxon>
        <taxon>Spiralia</taxon>
        <taxon>Lophotrochozoa</taxon>
        <taxon>Mollusca</taxon>
        <taxon>Gastropoda</taxon>
        <taxon>Heterobranchia</taxon>
        <taxon>Euthyneura</taxon>
        <taxon>Panpulmonata</taxon>
        <taxon>Sacoglossa</taxon>
        <taxon>Placobranchoidea</taxon>
        <taxon>Plakobranchidae</taxon>
        <taxon>Plakobranchus</taxon>
    </lineage>
</organism>
<feature type="non-terminal residue" evidence="6">
    <location>
        <position position="266"/>
    </location>
</feature>
<protein>
    <submittedName>
        <fullName evidence="6">Tetraspanin</fullName>
    </submittedName>
</protein>
<evidence type="ECO:0000256" key="3">
    <source>
        <dbReference type="ARBA" id="ARBA00022989"/>
    </source>
</evidence>
<keyword evidence="2 5" id="KW-0812">Transmembrane</keyword>
<sequence length="266" mass="29222">MSYLLIMKVNGHVMFGSSKILLMDGTWQRFPRRDSMGHYFGPGLRPVSLNEDHGLLSPDTEWSLCLHFKAKHYQAHTLRALKIHGCHSQHTDGEIERHLLFRERRLINNIVSAPNKRCRLSSVRSNSCEVFLPSAFEKKNQLFKCLQPISITMGLEGGSRFMKIVLILFNSIVLIVGCIAIGLGAWSLTSDYGAEEMSAITGSNLYEGACIVVIVGGCIVAAISLLGCCGAVAENRAVLAIYSGVLILLLVLFTAGAITGFFFIDD</sequence>